<sequence>MVFSGENTLIYAWANGLAAYDLAAGAQLWEKDSSKAKSVAISGDGSKLAVTENGGDLGHFYDVATGEPLGYVDWFPQLKESSTNDTFADPLNDLFALDDSGQYLAVSFDNGALYLMDRFDSGKTRILLEESDYTYFEGGFFGGVLGVCAGDGATADFLAIDVPTGETVSALSSNEAMHLRVCEDGFCLAQSNVLVRLDPITGEQTELAYTQEGILEFSHIPGRTLVQTQTGGLLFFDENAVLFDRHDITNDFADLAGEFAALSGRDAQMLQLLQMENYPEKTLATYPGDYFHDEARVTSSGNILLYSAEGAKVYGSDGTLLGETDFPVIKDWIYDLQ</sequence>
<dbReference type="EMBL" id="LN853866">
    <property type="protein sequence ID" value="CRY96837.1"/>
    <property type="molecule type" value="Genomic_DNA"/>
</dbReference>
<reference evidence="1" key="1">
    <citation type="submission" date="2015-06" db="EMBL/GenBank/DDBJ databases">
        <authorList>
            <person name="Joergensen T."/>
        </authorList>
    </citation>
    <scope>NUCLEOTIDE SEQUENCE</scope>
    <source>
        <strain evidence="1">RGFK1297</strain>
    </source>
</reference>
<name>A0A0H5QM53_9ZZZZ</name>
<evidence type="ECO:0000313" key="1">
    <source>
        <dbReference type="EMBL" id="CRY96837.1"/>
    </source>
</evidence>
<dbReference type="SUPFAM" id="SSF69304">
    <property type="entry name" value="Tricorn protease N-terminal domain"/>
    <property type="match status" value="1"/>
</dbReference>
<protein>
    <submittedName>
        <fullName evidence="1">Uncharacterized protein</fullName>
    </submittedName>
</protein>
<dbReference type="InterPro" id="IPR015943">
    <property type="entry name" value="WD40/YVTN_repeat-like_dom_sf"/>
</dbReference>
<dbReference type="Gene3D" id="2.130.10.10">
    <property type="entry name" value="YVTN repeat-like/Quinoprotein amine dehydrogenase"/>
    <property type="match status" value="1"/>
</dbReference>
<accession>A0A0H5QM53</accession>
<organism evidence="1">
    <name type="scientific">uncultured prokaryote</name>
    <dbReference type="NCBI Taxonomy" id="198431"/>
    <lineage>
        <taxon>unclassified sequences</taxon>
        <taxon>environmental samples</taxon>
    </lineage>
</organism>
<dbReference type="AlphaFoldDB" id="A0A0H5QM53"/>
<reference evidence="1" key="2">
    <citation type="submission" date="2015-07" db="EMBL/GenBank/DDBJ databases">
        <title>Plasmids, circular viruses and viroids from rat gut.</title>
        <authorList>
            <person name="Jorgensen T.J."/>
            <person name="Hansen M.A."/>
            <person name="Xu Z."/>
            <person name="Tabak M.A."/>
            <person name="Sorensen S.J."/>
            <person name="Hansen L.H."/>
        </authorList>
    </citation>
    <scope>NUCLEOTIDE SEQUENCE</scope>
    <source>
        <strain evidence="1">RGFK1297</strain>
    </source>
</reference>
<proteinExistence type="predicted"/>